<dbReference type="Pfam" id="PF07679">
    <property type="entry name" value="I-set"/>
    <property type="match status" value="1"/>
</dbReference>
<dbReference type="InterPro" id="IPR003598">
    <property type="entry name" value="Ig_sub2"/>
</dbReference>
<keyword evidence="9" id="KW-0217">Developmental protein</keyword>
<dbReference type="Pfam" id="PF00531">
    <property type="entry name" value="Death"/>
    <property type="match status" value="1"/>
</dbReference>
<evidence type="ECO:0000256" key="1">
    <source>
        <dbReference type="ARBA" id="ARBA00004239"/>
    </source>
</evidence>
<keyword evidence="6" id="KW-0106">Calcium</keyword>
<dbReference type="AlphaFoldDB" id="A0A7R8X2M7"/>
<dbReference type="EMBL" id="LR899679">
    <property type="protein sequence ID" value="CAD7241674.1"/>
    <property type="molecule type" value="Genomic_DNA"/>
</dbReference>
<dbReference type="InterPro" id="IPR037936">
    <property type="entry name" value="UNC5A-D"/>
</dbReference>
<dbReference type="InterPro" id="IPR013098">
    <property type="entry name" value="Ig_I-set"/>
</dbReference>
<dbReference type="PANTHER" id="PTHR12582:SF47">
    <property type="entry name" value="NETRIN RECEPTOR UNC-5"/>
    <property type="match status" value="1"/>
</dbReference>
<keyword evidence="7" id="KW-1015">Disulfide bond</keyword>
<evidence type="ECO:0000256" key="8">
    <source>
        <dbReference type="ARBA" id="ARBA00023180"/>
    </source>
</evidence>
<dbReference type="OrthoDB" id="6364831at2759"/>
<dbReference type="PROSITE" id="PS50017">
    <property type="entry name" value="DEATH_DOMAIN"/>
    <property type="match status" value="1"/>
</dbReference>
<dbReference type="PRINTS" id="PR01705">
    <property type="entry name" value="TSP1REPEAT"/>
</dbReference>
<evidence type="ECO:0000256" key="6">
    <source>
        <dbReference type="ARBA" id="ARBA00022837"/>
    </source>
</evidence>
<keyword evidence="9" id="KW-0393">Immunoglobulin domain</keyword>
<dbReference type="SUPFAM" id="SSF47986">
    <property type="entry name" value="DEATH domain"/>
    <property type="match status" value="1"/>
</dbReference>
<evidence type="ECO:0000256" key="3">
    <source>
        <dbReference type="ARBA" id="ARBA00022536"/>
    </source>
</evidence>
<dbReference type="GO" id="GO:0008045">
    <property type="term" value="P:motor neuron axon guidance"/>
    <property type="evidence" value="ECO:0007669"/>
    <property type="project" value="TreeGrafter"/>
</dbReference>
<dbReference type="Gene3D" id="1.10.533.10">
    <property type="entry name" value="Death Domain, Fas"/>
    <property type="match status" value="1"/>
</dbReference>
<feature type="compositionally biased region" description="Pro residues" evidence="10">
    <location>
        <begin position="391"/>
        <end position="421"/>
    </location>
</feature>
<keyword evidence="2" id="KW-0964">Secreted</keyword>
<dbReference type="InterPro" id="IPR000884">
    <property type="entry name" value="TSP1_rpt"/>
</dbReference>
<dbReference type="SMART" id="SM00209">
    <property type="entry name" value="TSP1"/>
    <property type="match status" value="2"/>
</dbReference>
<evidence type="ECO:0000259" key="11">
    <source>
        <dbReference type="PROSITE" id="PS50017"/>
    </source>
</evidence>
<evidence type="ECO:0000256" key="7">
    <source>
        <dbReference type="ARBA" id="ARBA00023157"/>
    </source>
</evidence>
<dbReference type="GO" id="GO:0005042">
    <property type="term" value="F:netrin receptor activity"/>
    <property type="evidence" value="ECO:0007669"/>
    <property type="project" value="UniProtKB-UniRule"/>
</dbReference>
<feature type="domain" description="Death" evidence="11">
    <location>
        <begin position="598"/>
        <end position="657"/>
    </location>
</feature>
<dbReference type="InterPro" id="IPR003599">
    <property type="entry name" value="Ig_sub"/>
</dbReference>
<dbReference type="SMART" id="SM00409">
    <property type="entry name" value="IG"/>
    <property type="match status" value="1"/>
</dbReference>
<name>A0A7R8X2M7_9CRUS</name>
<dbReference type="Pfam" id="PF00090">
    <property type="entry name" value="TSP_1"/>
    <property type="match status" value="2"/>
</dbReference>
<dbReference type="FunFam" id="2.20.100.10:FF:000002">
    <property type="entry name" value="Unc-5 netrin receptor C"/>
    <property type="match status" value="1"/>
</dbReference>
<comment type="subcellular location">
    <subcellularLocation>
        <location evidence="9">Cell membrane</location>
        <topology evidence="9">Single-pass type I membrane protein</topology>
    </subcellularLocation>
    <subcellularLocation>
        <location evidence="1">Secreted</location>
        <location evidence="1">Extracellular space</location>
    </subcellularLocation>
</comment>
<dbReference type="PANTHER" id="PTHR12582">
    <property type="entry name" value="NETRIN RECEPTOR UNC5"/>
    <property type="match status" value="1"/>
</dbReference>
<keyword evidence="8" id="KW-0325">Glycoprotein</keyword>
<comment type="similarity">
    <text evidence="9">Belongs to the unc-5 family.</text>
</comment>
<dbReference type="SMART" id="SM00408">
    <property type="entry name" value="IGc2"/>
    <property type="match status" value="1"/>
</dbReference>
<reference evidence="13" key="1">
    <citation type="submission" date="2020-11" db="EMBL/GenBank/DDBJ databases">
        <authorList>
            <person name="Tran Van P."/>
        </authorList>
    </citation>
    <scope>NUCLEOTIDE SEQUENCE</scope>
</reference>
<dbReference type="GO" id="GO:0005886">
    <property type="term" value="C:plasma membrane"/>
    <property type="evidence" value="ECO:0007669"/>
    <property type="project" value="UniProtKB-SubCell"/>
</dbReference>
<dbReference type="FunFam" id="2.20.100.10:FF:000067">
    <property type="entry name" value="Hemicentin 1"/>
    <property type="match status" value="1"/>
</dbReference>
<feature type="region of interest" description="Disordered" evidence="10">
    <location>
        <begin position="387"/>
        <end position="427"/>
    </location>
</feature>
<sequence length="657" mass="70816">MLVRVSSLAWERSGLVDGKIDLRKHFVEHPYSKSVEVASQAELRCMPPEGVPLPRVAWLKDDLPVEVEREPNLIVSSEGNLLFSQARVSDSGNYTCVAENLAGKRFSDVAALSVYVNGGWSDWGPWSGCSASCGRGVQRRTRTCNHPAPINGGAPCKGADTQKIVCKSLCPAVHGGWSAWSTWSDCGVDCRRHRRRTCTAPPPQHGGEYCPGLDIAMENCTVDLCSLSSSGPGGGATAAYVGVCLALLLALALAALGVGLFRRKSRIGSHGVYAMAPSEATSGGYLASPVISCGPGNVGLKKPVILTFPASLSSPTSRASHTSPASPALREPTISVLYAPPALHHPPSSWHCVVRVGEETINTPLYTQLDDGGLCHLMVESLGSYALAASPPSPPSPPSSPSPPSPPSLPPPPSLPSPSPPSSTSLSIDLHTPSLSLDLHVFPLVSAGRDRLRVFCFRDPAVLQEVRMEKEYEGKDVMGETKSICLREFHKELVFRVHEKIPDAHANSHRHLLEDRRVCLERIRESRMESADWNLDPSPDLAFSIHVSDDAGNHLHTLHFPPEARDDGVVEGGDGAFTVPIAAKQYLCRCLDPPSPQGNDWRALAKLLNMDRYINFFATKASPTEVILDLWQARQGPEAVARLLHALGDMDLRLPLQ</sequence>
<keyword evidence="4" id="KW-0732">Signal</keyword>
<evidence type="ECO:0000256" key="4">
    <source>
        <dbReference type="ARBA" id="ARBA00022729"/>
    </source>
</evidence>
<proteinExistence type="inferred from homology"/>
<dbReference type="InterPro" id="IPR013783">
    <property type="entry name" value="Ig-like_fold"/>
</dbReference>
<dbReference type="Pfam" id="PF00791">
    <property type="entry name" value="ZU5"/>
    <property type="match status" value="1"/>
</dbReference>
<dbReference type="InterPro" id="IPR007110">
    <property type="entry name" value="Ig-like_dom"/>
</dbReference>
<dbReference type="CDD" id="cd08781">
    <property type="entry name" value="Death_UNC5-like"/>
    <property type="match status" value="1"/>
</dbReference>
<evidence type="ECO:0000259" key="12">
    <source>
        <dbReference type="PROSITE" id="PS50835"/>
    </source>
</evidence>
<evidence type="ECO:0000256" key="9">
    <source>
        <dbReference type="RuleBase" id="RU367033"/>
    </source>
</evidence>
<gene>
    <name evidence="13" type="ORF">DSTB1V02_LOCUS1656</name>
</gene>
<evidence type="ECO:0000256" key="2">
    <source>
        <dbReference type="ARBA" id="ARBA00022525"/>
    </source>
</evidence>
<evidence type="ECO:0000313" key="13">
    <source>
        <dbReference type="EMBL" id="CAD7241674.1"/>
    </source>
</evidence>
<dbReference type="EMBL" id="CAJPEV010000162">
    <property type="protein sequence ID" value="CAG0881635.1"/>
    <property type="molecule type" value="Genomic_DNA"/>
</dbReference>
<keyword evidence="3" id="KW-0245">EGF-like domain</keyword>
<feature type="transmembrane region" description="Helical" evidence="9">
    <location>
        <begin position="238"/>
        <end position="261"/>
    </location>
</feature>
<accession>A0A7R8X2M7</accession>
<keyword evidence="9" id="KW-1133">Transmembrane helix</keyword>
<evidence type="ECO:0000256" key="10">
    <source>
        <dbReference type="SAM" id="MobiDB-lite"/>
    </source>
</evidence>
<dbReference type="InterPro" id="IPR000906">
    <property type="entry name" value="ZU5_dom"/>
</dbReference>
<dbReference type="InterPro" id="IPR036383">
    <property type="entry name" value="TSP1_rpt_sf"/>
</dbReference>
<organism evidence="13">
    <name type="scientific">Darwinula stevensoni</name>
    <dbReference type="NCBI Taxonomy" id="69355"/>
    <lineage>
        <taxon>Eukaryota</taxon>
        <taxon>Metazoa</taxon>
        <taxon>Ecdysozoa</taxon>
        <taxon>Arthropoda</taxon>
        <taxon>Crustacea</taxon>
        <taxon>Oligostraca</taxon>
        <taxon>Ostracoda</taxon>
        <taxon>Podocopa</taxon>
        <taxon>Podocopida</taxon>
        <taxon>Darwinulocopina</taxon>
        <taxon>Darwinuloidea</taxon>
        <taxon>Darwinulidae</taxon>
        <taxon>Darwinula</taxon>
    </lineage>
</organism>
<dbReference type="GO" id="GO:0005576">
    <property type="term" value="C:extracellular region"/>
    <property type="evidence" value="ECO:0007669"/>
    <property type="project" value="UniProtKB-SubCell"/>
</dbReference>
<dbReference type="SUPFAM" id="SSF82895">
    <property type="entry name" value="TSP-1 type 1 repeat"/>
    <property type="match status" value="2"/>
</dbReference>
<keyword evidence="9" id="KW-0472">Membrane</keyword>
<feature type="domain" description="Ig-like" evidence="12">
    <location>
        <begin position="24"/>
        <end position="113"/>
    </location>
</feature>
<dbReference type="PROSITE" id="PS50835">
    <property type="entry name" value="IG_LIKE"/>
    <property type="match status" value="1"/>
</dbReference>
<dbReference type="PROSITE" id="PS50092">
    <property type="entry name" value="TSP1"/>
    <property type="match status" value="2"/>
</dbReference>
<dbReference type="SUPFAM" id="SSF48726">
    <property type="entry name" value="Immunoglobulin"/>
    <property type="match status" value="1"/>
</dbReference>
<keyword evidence="9" id="KW-0812">Transmembrane</keyword>
<protein>
    <recommendedName>
        <fullName evidence="9">Netrin receptor UNC5</fullName>
    </recommendedName>
</protein>
<keyword evidence="14" id="KW-1185">Reference proteome</keyword>
<dbReference type="InterPro" id="IPR011029">
    <property type="entry name" value="DEATH-like_dom_sf"/>
</dbReference>
<keyword evidence="5" id="KW-0677">Repeat</keyword>
<dbReference type="SMART" id="SM00005">
    <property type="entry name" value="DEATH"/>
    <property type="match status" value="1"/>
</dbReference>
<dbReference type="Proteomes" id="UP000677054">
    <property type="component" value="Unassembled WGS sequence"/>
</dbReference>
<comment type="function">
    <text evidence="9">Receptor for netrin required for axon guidance. Mediates axon repulsion of neuronal growth cones in the developing nervous system upon ligand binding.</text>
</comment>
<dbReference type="InterPro" id="IPR036179">
    <property type="entry name" value="Ig-like_dom_sf"/>
</dbReference>
<evidence type="ECO:0000313" key="14">
    <source>
        <dbReference type="Proteomes" id="UP000677054"/>
    </source>
</evidence>
<dbReference type="Gene3D" id="2.20.100.10">
    <property type="entry name" value="Thrombospondin type-1 (TSP1) repeat"/>
    <property type="match status" value="2"/>
</dbReference>
<dbReference type="Gene3D" id="2.60.40.10">
    <property type="entry name" value="Immunoglobulins"/>
    <property type="match status" value="1"/>
</dbReference>
<dbReference type="InterPro" id="IPR000488">
    <property type="entry name" value="Death_dom"/>
</dbReference>
<keyword evidence="9" id="KW-0675">Receptor</keyword>
<evidence type="ECO:0000256" key="5">
    <source>
        <dbReference type="ARBA" id="ARBA00022737"/>
    </source>
</evidence>